<dbReference type="EMBL" id="MU006564">
    <property type="protein sequence ID" value="KAF2750320.1"/>
    <property type="molecule type" value="Genomic_DNA"/>
</dbReference>
<dbReference type="OrthoDB" id="3565018at2759"/>
<name>A0A6A6VL90_9PLEO</name>
<evidence type="ECO:0000313" key="3">
    <source>
        <dbReference type="EMBL" id="KAF2750320.1"/>
    </source>
</evidence>
<feature type="domain" description="DUF7580" evidence="2">
    <location>
        <begin position="203"/>
        <end position="575"/>
    </location>
</feature>
<dbReference type="Pfam" id="PF24476">
    <property type="entry name" value="DUF7580"/>
    <property type="match status" value="1"/>
</dbReference>
<sequence length="582" mass="65450">MSGIEVAGLTLGALPLLISAIESYNEGLDPIKSFIRWERELPQLIRKLRNEHVHFAQTMRLLLEPITTEFELADMLAEPAGPLWKDHRMVNKLQDKLQESFGAYQNTMADVDRIMKKIAGKLDLERASELTRNDLEAIIAANPRKNDNFEFRKRLKFGMSKKTIKALLGELADCNKELERFTDRSDKFETIRKSAKPSFGSRFQKIQELARDLHSTILSSWSCSCRPYHTTSLQLEQREALYLTGSKRPKPLSKVCFTVSFTTSSNDPHPWTWQDAKIHIEDEDPCFTPTETPPARLKMTKSVSFGDKPPPPYSLMDPSSVPPQTKPTLQEIRDLCASIQQLHRCTPCIGLSLNSKSKLLRGIYPIDGDRPSVATRHAVSLGELLSKPPLINGRPAKLSKKERYFLAVTLASSALQLCSTPWFPDQWSVRDIVFQQNSSGHCLVDIDRPYVASKLAEQTADLKTPPKTRGFQNKNTILLALAVTLLELYFGMSAEQRQAADGTHGELVNGDPWQLCALAYDWAETEQENLSAAFSSAVNHCLRSFSDPSSSLKDKEFLQAAVESIVLPLQDELYQFLGRTLG</sequence>
<organism evidence="3 4">
    <name type="scientific">Sporormia fimetaria CBS 119925</name>
    <dbReference type="NCBI Taxonomy" id="1340428"/>
    <lineage>
        <taxon>Eukaryota</taxon>
        <taxon>Fungi</taxon>
        <taxon>Dikarya</taxon>
        <taxon>Ascomycota</taxon>
        <taxon>Pezizomycotina</taxon>
        <taxon>Dothideomycetes</taxon>
        <taxon>Pleosporomycetidae</taxon>
        <taxon>Pleosporales</taxon>
        <taxon>Sporormiaceae</taxon>
        <taxon>Sporormia</taxon>
    </lineage>
</organism>
<dbReference type="InterPro" id="IPR056002">
    <property type="entry name" value="DUF7580"/>
</dbReference>
<keyword evidence="1" id="KW-0732">Signal</keyword>
<dbReference type="Proteomes" id="UP000799440">
    <property type="component" value="Unassembled WGS sequence"/>
</dbReference>
<keyword evidence="4" id="KW-1185">Reference proteome</keyword>
<evidence type="ECO:0000259" key="2">
    <source>
        <dbReference type="Pfam" id="PF24476"/>
    </source>
</evidence>
<dbReference type="AlphaFoldDB" id="A0A6A6VL90"/>
<feature type="chain" id="PRO_5025403467" description="DUF7580 domain-containing protein" evidence="1">
    <location>
        <begin position="21"/>
        <end position="582"/>
    </location>
</feature>
<accession>A0A6A6VL90</accession>
<protein>
    <recommendedName>
        <fullName evidence="2">DUF7580 domain-containing protein</fullName>
    </recommendedName>
</protein>
<proteinExistence type="predicted"/>
<evidence type="ECO:0000313" key="4">
    <source>
        <dbReference type="Proteomes" id="UP000799440"/>
    </source>
</evidence>
<dbReference type="PANTHER" id="PTHR35186:SF4">
    <property type="entry name" value="PRION-INHIBITION AND PROPAGATION HELO DOMAIN-CONTAINING PROTEIN"/>
    <property type="match status" value="1"/>
</dbReference>
<reference evidence="3" key="1">
    <citation type="journal article" date="2020" name="Stud. Mycol.">
        <title>101 Dothideomycetes genomes: a test case for predicting lifestyles and emergence of pathogens.</title>
        <authorList>
            <person name="Haridas S."/>
            <person name="Albert R."/>
            <person name="Binder M."/>
            <person name="Bloem J."/>
            <person name="Labutti K."/>
            <person name="Salamov A."/>
            <person name="Andreopoulos B."/>
            <person name="Baker S."/>
            <person name="Barry K."/>
            <person name="Bills G."/>
            <person name="Bluhm B."/>
            <person name="Cannon C."/>
            <person name="Castanera R."/>
            <person name="Culley D."/>
            <person name="Daum C."/>
            <person name="Ezra D."/>
            <person name="Gonzalez J."/>
            <person name="Henrissat B."/>
            <person name="Kuo A."/>
            <person name="Liang C."/>
            <person name="Lipzen A."/>
            <person name="Lutzoni F."/>
            <person name="Magnuson J."/>
            <person name="Mondo S."/>
            <person name="Nolan M."/>
            <person name="Ohm R."/>
            <person name="Pangilinan J."/>
            <person name="Park H.-J."/>
            <person name="Ramirez L."/>
            <person name="Alfaro M."/>
            <person name="Sun H."/>
            <person name="Tritt A."/>
            <person name="Yoshinaga Y."/>
            <person name="Zwiers L.-H."/>
            <person name="Turgeon B."/>
            <person name="Goodwin S."/>
            <person name="Spatafora J."/>
            <person name="Crous P."/>
            <person name="Grigoriev I."/>
        </authorList>
    </citation>
    <scope>NUCLEOTIDE SEQUENCE</scope>
    <source>
        <strain evidence="3">CBS 119925</strain>
    </source>
</reference>
<dbReference type="PANTHER" id="PTHR35186">
    <property type="entry name" value="ANK_REP_REGION DOMAIN-CONTAINING PROTEIN"/>
    <property type="match status" value="1"/>
</dbReference>
<evidence type="ECO:0000256" key="1">
    <source>
        <dbReference type="SAM" id="SignalP"/>
    </source>
</evidence>
<feature type="signal peptide" evidence="1">
    <location>
        <begin position="1"/>
        <end position="20"/>
    </location>
</feature>
<gene>
    <name evidence="3" type="ORF">M011DRAFT_474775</name>
</gene>